<keyword evidence="8" id="KW-0325">Glycoprotein</keyword>
<sequence length="254" mass="27695">MISTMFTKSLLTATVVATLVLQLFLTLPANAQCPCEEALPALQSLYNATDGPHWINPWQNLFSGASVCDLSGINCTSNGNIWIELRNRNLVGTIPDDFAVRYPRVSMFAVAFNNLRGTLPSTLALFGEHIGVFDVSRNGLGGTLPAEFSNWTSVGNFWVQNCSFKGTLPLEYASWGNSLKTFYFYSNALSGTIPPEYSAWSSIVVFSGSNNNINGTIPRVVISAWKDTIYDFSMSQNGFLTGDLFGSDGNGFCE</sequence>
<feature type="chain" id="PRO_5006621845" evidence="10">
    <location>
        <begin position="32"/>
        <end position="254"/>
    </location>
</feature>
<evidence type="ECO:0000256" key="7">
    <source>
        <dbReference type="ARBA" id="ARBA00023170"/>
    </source>
</evidence>
<dbReference type="InterPro" id="IPR032675">
    <property type="entry name" value="LRR_dom_sf"/>
</dbReference>
<evidence type="ECO:0000256" key="10">
    <source>
        <dbReference type="SAM" id="SignalP"/>
    </source>
</evidence>
<keyword evidence="3" id="KW-0812">Transmembrane</keyword>
<protein>
    <submittedName>
        <fullName evidence="11">GP46-like surface antigen, putative</fullName>
    </submittedName>
</protein>
<feature type="signal peptide" evidence="10">
    <location>
        <begin position="1"/>
        <end position="31"/>
    </location>
</feature>
<evidence type="ECO:0000256" key="9">
    <source>
        <dbReference type="ARBA" id="ARBA00037847"/>
    </source>
</evidence>
<evidence type="ECO:0000256" key="2">
    <source>
        <dbReference type="ARBA" id="ARBA00022475"/>
    </source>
</evidence>
<dbReference type="Proteomes" id="UP000051952">
    <property type="component" value="Unassembled WGS sequence"/>
</dbReference>
<keyword evidence="4 10" id="KW-0732">Signal</keyword>
<dbReference type="PANTHER" id="PTHR48052:SF8">
    <property type="entry name" value="LRR RECEPTOR-LIKE SERINE_THREONINE-PROTEIN KINASE FLS2"/>
    <property type="match status" value="1"/>
</dbReference>
<dbReference type="GO" id="GO:0005886">
    <property type="term" value="C:plasma membrane"/>
    <property type="evidence" value="ECO:0007669"/>
    <property type="project" value="UniProtKB-SubCell"/>
</dbReference>
<evidence type="ECO:0000256" key="1">
    <source>
        <dbReference type="ARBA" id="ARBA00004236"/>
    </source>
</evidence>
<keyword evidence="5" id="KW-1133">Transmembrane helix</keyword>
<comment type="subcellular location">
    <subcellularLocation>
        <location evidence="1">Cell membrane</location>
    </subcellularLocation>
    <subcellularLocation>
        <location evidence="9">Endomembrane system</location>
        <topology evidence="9">Single-pass membrane protein</topology>
    </subcellularLocation>
</comment>
<keyword evidence="2" id="KW-1003">Cell membrane</keyword>
<evidence type="ECO:0000256" key="4">
    <source>
        <dbReference type="ARBA" id="ARBA00022729"/>
    </source>
</evidence>
<evidence type="ECO:0000256" key="5">
    <source>
        <dbReference type="ARBA" id="ARBA00022989"/>
    </source>
</evidence>
<dbReference type="SUPFAM" id="SSF52058">
    <property type="entry name" value="L domain-like"/>
    <property type="match status" value="1"/>
</dbReference>
<dbReference type="Gene3D" id="3.80.10.10">
    <property type="entry name" value="Ribonuclease Inhibitor"/>
    <property type="match status" value="1"/>
</dbReference>
<evidence type="ECO:0000256" key="8">
    <source>
        <dbReference type="ARBA" id="ARBA00023180"/>
    </source>
</evidence>
<evidence type="ECO:0000256" key="3">
    <source>
        <dbReference type="ARBA" id="ARBA00022692"/>
    </source>
</evidence>
<feature type="non-terminal residue" evidence="11">
    <location>
        <position position="254"/>
    </location>
</feature>
<evidence type="ECO:0000256" key="6">
    <source>
        <dbReference type="ARBA" id="ARBA00023136"/>
    </source>
</evidence>
<dbReference type="PANTHER" id="PTHR48052">
    <property type="entry name" value="UNNAMED PRODUCT"/>
    <property type="match status" value="1"/>
</dbReference>
<keyword evidence="7" id="KW-0675">Receptor</keyword>
<evidence type="ECO:0000313" key="12">
    <source>
        <dbReference type="Proteomes" id="UP000051952"/>
    </source>
</evidence>
<keyword evidence="6" id="KW-0472">Membrane</keyword>
<dbReference type="GO" id="GO:0012505">
    <property type="term" value="C:endomembrane system"/>
    <property type="evidence" value="ECO:0007669"/>
    <property type="project" value="UniProtKB-SubCell"/>
</dbReference>
<reference evidence="12" key="1">
    <citation type="submission" date="2015-09" db="EMBL/GenBank/DDBJ databases">
        <authorList>
            <consortium name="Pathogen Informatics"/>
        </authorList>
    </citation>
    <scope>NUCLEOTIDE SEQUENCE [LARGE SCALE GENOMIC DNA]</scope>
    <source>
        <strain evidence="12">Lake Konstanz</strain>
    </source>
</reference>
<organism evidence="11 12">
    <name type="scientific">Bodo saltans</name>
    <name type="common">Flagellated protozoan</name>
    <dbReference type="NCBI Taxonomy" id="75058"/>
    <lineage>
        <taxon>Eukaryota</taxon>
        <taxon>Discoba</taxon>
        <taxon>Euglenozoa</taxon>
        <taxon>Kinetoplastea</taxon>
        <taxon>Metakinetoplastina</taxon>
        <taxon>Eubodonida</taxon>
        <taxon>Bodonidae</taxon>
        <taxon>Bodo</taxon>
    </lineage>
</organism>
<dbReference type="EMBL" id="CYKH01000906">
    <property type="protein sequence ID" value="CUG63770.1"/>
    <property type="molecule type" value="Genomic_DNA"/>
</dbReference>
<proteinExistence type="predicted"/>
<accession>A0A0S4J353</accession>
<dbReference type="VEuPathDB" id="TriTrypDB:BSAL_82380"/>
<gene>
    <name evidence="11" type="ORF">BSAL_82380</name>
</gene>
<dbReference type="AlphaFoldDB" id="A0A0S4J353"/>
<evidence type="ECO:0000313" key="11">
    <source>
        <dbReference type="EMBL" id="CUG63770.1"/>
    </source>
</evidence>
<keyword evidence="12" id="KW-1185">Reference proteome</keyword>
<name>A0A0S4J353_BODSA</name>